<dbReference type="PANTHER" id="PTHR43434:SF1">
    <property type="entry name" value="PHOSPHOGLYCOLATE PHOSPHATASE"/>
    <property type="match status" value="1"/>
</dbReference>
<dbReference type="InterPro" id="IPR006439">
    <property type="entry name" value="HAD-SF_hydro_IA"/>
</dbReference>
<dbReference type="SUPFAM" id="SSF56784">
    <property type="entry name" value="HAD-like"/>
    <property type="match status" value="1"/>
</dbReference>
<name>A3MWW5_PYRCJ</name>
<dbReference type="InterPro" id="IPR023214">
    <property type="entry name" value="HAD_sf"/>
</dbReference>
<dbReference type="NCBIfam" id="TIGR01549">
    <property type="entry name" value="HAD-SF-IA-v1"/>
    <property type="match status" value="1"/>
</dbReference>
<dbReference type="GeneID" id="4909858"/>
<dbReference type="GO" id="GO:0006281">
    <property type="term" value="P:DNA repair"/>
    <property type="evidence" value="ECO:0007669"/>
    <property type="project" value="TreeGrafter"/>
</dbReference>
<dbReference type="EMBL" id="CP000561">
    <property type="protein sequence ID" value="ABO09132.1"/>
    <property type="molecule type" value="Genomic_DNA"/>
</dbReference>
<proteinExistence type="inferred from homology"/>
<dbReference type="InterPro" id="IPR023198">
    <property type="entry name" value="PGP-like_dom2"/>
</dbReference>
<dbReference type="STRING" id="410359.Pcal_1715"/>
<dbReference type="Gene3D" id="3.40.50.1000">
    <property type="entry name" value="HAD superfamily/HAD-like"/>
    <property type="match status" value="1"/>
</dbReference>
<dbReference type="AlphaFoldDB" id="A3MWW5"/>
<comment type="similarity">
    <text evidence="1">Belongs to the HAD-like hydrolase superfamily.</text>
</comment>
<dbReference type="PANTHER" id="PTHR43434">
    <property type="entry name" value="PHOSPHOGLYCOLATE PHOSPHATASE"/>
    <property type="match status" value="1"/>
</dbReference>
<dbReference type="KEGG" id="pcl:Pcal_1715"/>
<keyword evidence="3" id="KW-1185">Reference proteome</keyword>
<dbReference type="InterPro" id="IPR036412">
    <property type="entry name" value="HAD-like_sf"/>
</dbReference>
<dbReference type="Gene3D" id="1.10.150.240">
    <property type="entry name" value="Putative phosphatase, domain 2"/>
    <property type="match status" value="1"/>
</dbReference>
<dbReference type="HOGENOM" id="CLU_045011_19_3_2"/>
<dbReference type="InterPro" id="IPR041492">
    <property type="entry name" value="HAD_2"/>
</dbReference>
<dbReference type="SFLD" id="SFLDG01129">
    <property type="entry name" value="C1.5:_HAD__Beta-PGM__Phosphata"/>
    <property type="match status" value="1"/>
</dbReference>
<reference evidence="2" key="1">
    <citation type="submission" date="2007-02" db="EMBL/GenBank/DDBJ databases">
        <title>Complete sequence of Pyrobaculum calidifontis JCM 11548.</title>
        <authorList>
            <consortium name="US DOE Joint Genome Institute"/>
            <person name="Copeland A."/>
            <person name="Lucas S."/>
            <person name="Lapidus A."/>
            <person name="Barry K."/>
            <person name="Glavina del Rio T."/>
            <person name="Dalin E."/>
            <person name="Tice H."/>
            <person name="Pitluck S."/>
            <person name="Chain P."/>
            <person name="Malfatti S."/>
            <person name="Shin M."/>
            <person name="Vergez L."/>
            <person name="Schmutz J."/>
            <person name="Larimer F."/>
            <person name="Land M."/>
            <person name="Hauser L."/>
            <person name="Kyrpides N."/>
            <person name="Mikhailova N."/>
            <person name="Cozen A.E."/>
            <person name="Fitz-Gibbon S.T."/>
            <person name="House C.H."/>
            <person name="Saltikov C."/>
            <person name="Lowe T.M."/>
            <person name="Richardson P."/>
        </authorList>
    </citation>
    <scope>NUCLEOTIDE SEQUENCE [LARGE SCALE GENOMIC DNA]</scope>
    <source>
        <strain evidence="2">JCM 11548</strain>
    </source>
</reference>
<evidence type="ECO:0000313" key="3">
    <source>
        <dbReference type="Proteomes" id="UP000001431"/>
    </source>
</evidence>
<sequence>MYIFDLDGTLVESVDAHIGAWIEALELIGIKKRREELAPLMGLPALEIARRIAPQRAEELARIKNKLFLEKYLGAVRAYDDAAVLSRLPRPIAVVTSASGYVAREILKATGLAEYVDLVVGGDEVPRGKPAPDPLYLVARRFGVPPSEMVVVGDSEYDIEMAKNAGALGVCIARRGVPCRGAHRVISTLFQLLGI</sequence>
<dbReference type="eggNOG" id="arCOG02293">
    <property type="taxonomic scope" value="Archaea"/>
</dbReference>
<dbReference type="Proteomes" id="UP000001431">
    <property type="component" value="Chromosome"/>
</dbReference>
<dbReference type="Pfam" id="PF13419">
    <property type="entry name" value="HAD_2"/>
    <property type="match status" value="1"/>
</dbReference>
<evidence type="ECO:0000313" key="2">
    <source>
        <dbReference type="EMBL" id="ABO09132.1"/>
    </source>
</evidence>
<organism evidence="2 3">
    <name type="scientific">Pyrobaculum calidifontis (strain DSM 21063 / JCM 11548 / VA1)</name>
    <dbReference type="NCBI Taxonomy" id="410359"/>
    <lineage>
        <taxon>Archaea</taxon>
        <taxon>Thermoproteota</taxon>
        <taxon>Thermoprotei</taxon>
        <taxon>Thermoproteales</taxon>
        <taxon>Thermoproteaceae</taxon>
        <taxon>Pyrobaculum</taxon>
    </lineage>
</organism>
<dbReference type="SFLD" id="SFLDS00003">
    <property type="entry name" value="Haloacid_Dehalogenase"/>
    <property type="match status" value="1"/>
</dbReference>
<evidence type="ECO:0000256" key="1">
    <source>
        <dbReference type="ARBA" id="ARBA00007958"/>
    </source>
</evidence>
<keyword evidence="2" id="KW-0378">Hydrolase</keyword>
<dbReference type="RefSeq" id="WP_011850391.1">
    <property type="nucleotide sequence ID" value="NC_009073.1"/>
</dbReference>
<dbReference type="GO" id="GO:0008967">
    <property type="term" value="F:phosphoglycolate phosphatase activity"/>
    <property type="evidence" value="ECO:0007669"/>
    <property type="project" value="TreeGrafter"/>
</dbReference>
<protein>
    <submittedName>
        <fullName evidence="2">HAD-superfamily hydrolase, subfamily IA, variant 3</fullName>
    </submittedName>
</protein>
<gene>
    <name evidence="2" type="ordered locus">Pcal_1715</name>
</gene>
<dbReference type="NCBIfam" id="TIGR01509">
    <property type="entry name" value="HAD-SF-IA-v3"/>
    <property type="match status" value="1"/>
</dbReference>
<dbReference type="OrthoDB" id="31229at2157"/>
<accession>A3MWW5</accession>
<dbReference type="InterPro" id="IPR050155">
    <property type="entry name" value="HAD-like_hydrolase_sf"/>
</dbReference>